<proteinExistence type="predicted"/>
<keyword evidence="1" id="KW-0418">Kinase</keyword>
<dbReference type="GO" id="GO:0016301">
    <property type="term" value="F:kinase activity"/>
    <property type="evidence" value="ECO:0007669"/>
    <property type="project" value="UniProtKB-KW"/>
</dbReference>
<organism evidence="1 2">
    <name type="scientific">Candidatus Faecivivens stercoravium</name>
    <dbReference type="NCBI Taxonomy" id="2840803"/>
    <lineage>
        <taxon>Bacteria</taxon>
        <taxon>Bacillati</taxon>
        <taxon>Bacillota</taxon>
        <taxon>Clostridia</taxon>
        <taxon>Eubacteriales</taxon>
        <taxon>Oscillospiraceae</taxon>
        <taxon>Oscillospiraceae incertae sedis</taxon>
        <taxon>Candidatus Faecivivens</taxon>
    </lineage>
</organism>
<reference evidence="1" key="1">
    <citation type="submission" date="2020-10" db="EMBL/GenBank/DDBJ databases">
        <authorList>
            <person name="Gilroy R."/>
        </authorList>
    </citation>
    <scope>NUCLEOTIDE SEQUENCE</scope>
    <source>
        <strain evidence="1">CHK189-12415</strain>
    </source>
</reference>
<evidence type="ECO:0000313" key="1">
    <source>
        <dbReference type="EMBL" id="HIR61229.1"/>
    </source>
</evidence>
<protein>
    <submittedName>
        <fullName evidence="1">Cytidylate kinase-like family protein</fullName>
    </submittedName>
</protein>
<gene>
    <name evidence="1" type="ORF">IAB37_06635</name>
</gene>
<dbReference type="AlphaFoldDB" id="A0A9D1DY19"/>
<dbReference type="InterPro" id="IPR027417">
    <property type="entry name" value="P-loop_NTPase"/>
</dbReference>
<dbReference type="Pfam" id="PF13189">
    <property type="entry name" value="Cytidylate_kin2"/>
    <property type="match status" value="1"/>
</dbReference>
<keyword evidence="1" id="KW-0808">Transferase</keyword>
<dbReference type="Gene3D" id="3.40.50.300">
    <property type="entry name" value="P-loop containing nucleotide triphosphate hydrolases"/>
    <property type="match status" value="1"/>
</dbReference>
<dbReference type="EMBL" id="DVHA01000210">
    <property type="protein sequence ID" value="HIR61229.1"/>
    <property type="molecule type" value="Genomic_DNA"/>
</dbReference>
<dbReference type="Proteomes" id="UP000824241">
    <property type="component" value="Unassembled WGS sequence"/>
</dbReference>
<reference evidence="1" key="2">
    <citation type="journal article" date="2021" name="PeerJ">
        <title>Extensive microbial diversity within the chicken gut microbiome revealed by metagenomics and culture.</title>
        <authorList>
            <person name="Gilroy R."/>
            <person name="Ravi A."/>
            <person name="Getino M."/>
            <person name="Pursley I."/>
            <person name="Horton D.L."/>
            <person name="Alikhan N.F."/>
            <person name="Baker D."/>
            <person name="Gharbi K."/>
            <person name="Hall N."/>
            <person name="Watson M."/>
            <person name="Adriaenssens E.M."/>
            <person name="Foster-Nyarko E."/>
            <person name="Jarju S."/>
            <person name="Secka A."/>
            <person name="Antonio M."/>
            <person name="Oren A."/>
            <person name="Chaudhuri R.R."/>
            <person name="La Ragione R."/>
            <person name="Hildebrand F."/>
            <person name="Pallen M.J."/>
        </authorList>
    </citation>
    <scope>NUCLEOTIDE SEQUENCE</scope>
    <source>
        <strain evidence="1">CHK189-12415</strain>
    </source>
</reference>
<accession>A0A9D1DY19</accession>
<name>A0A9D1DY19_9FIRM</name>
<evidence type="ECO:0000313" key="2">
    <source>
        <dbReference type="Proteomes" id="UP000824241"/>
    </source>
</evidence>
<comment type="caution">
    <text evidence="1">The sequence shown here is derived from an EMBL/GenBank/DDBJ whole genome shotgun (WGS) entry which is preliminary data.</text>
</comment>
<sequence length="199" mass="23066">MDKQVIVSISREFCSGGHAIGEYIAKAMGLGLVDRNMLDEIAQRKNIRIEYLEKYDEKPRNLILSRRVGAFSNSIEDIIAEMQFEYLRDKASSGESFVVVGRCADSVLGSRKCLIPIFVMGDEEDKIAEACRRFGIGREEAVSKMRRHDRTRKQYHNRYSENKWGDSRYYDICINSSKLGIEKTAVLLTEYIRERMERF</sequence>